<dbReference type="InterPro" id="IPR003594">
    <property type="entry name" value="HATPase_dom"/>
</dbReference>
<dbReference type="PANTHER" id="PTHR45436">
    <property type="entry name" value="SENSOR HISTIDINE KINASE YKOH"/>
    <property type="match status" value="1"/>
</dbReference>
<dbReference type="SMART" id="SM00388">
    <property type="entry name" value="HisKA"/>
    <property type="match status" value="1"/>
</dbReference>
<keyword evidence="8 11" id="KW-1133">Transmembrane helix</keyword>
<comment type="catalytic activity">
    <reaction evidence="1">
        <text>ATP + protein L-histidine = ADP + protein N-phospho-L-histidine.</text>
        <dbReference type="EC" id="2.7.13.3"/>
    </reaction>
</comment>
<evidence type="ECO:0000259" key="12">
    <source>
        <dbReference type="PROSITE" id="PS50109"/>
    </source>
</evidence>
<protein>
    <recommendedName>
        <fullName evidence="3">histidine kinase</fullName>
        <ecNumber evidence="3">2.7.13.3</ecNumber>
    </recommendedName>
</protein>
<evidence type="ECO:0000256" key="6">
    <source>
        <dbReference type="ARBA" id="ARBA00022692"/>
    </source>
</evidence>
<evidence type="ECO:0000256" key="8">
    <source>
        <dbReference type="ARBA" id="ARBA00022989"/>
    </source>
</evidence>
<dbReference type="PROSITE" id="PS50109">
    <property type="entry name" value="HIS_KIN"/>
    <property type="match status" value="1"/>
</dbReference>
<dbReference type="PRINTS" id="PR00344">
    <property type="entry name" value="BCTRLSENSOR"/>
</dbReference>
<comment type="subcellular location">
    <subcellularLocation>
        <location evidence="2">Membrane</location>
    </subcellularLocation>
</comment>
<accession>A0ABY6GJM5</accession>
<keyword evidence="4" id="KW-0597">Phosphoprotein</keyword>
<dbReference type="Pfam" id="PF00512">
    <property type="entry name" value="HisKA"/>
    <property type="match status" value="1"/>
</dbReference>
<evidence type="ECO:0000256" key="2">
    <source>
        <dbReference type="ARBA" id="ARBA00004370"/>
    </source>
</evidence>
<dbReference type="InterPro" id="IPR004358">
    <property type="entry name" value="Sig_transdc_His_kin-like_C"/>
</dbReference>
<dbReference type="InterPro" id="IPR050428">
    <property type="entry name" value="TCS_sensor_his_kinase"/>
</dbReference>
<dbReference type="PANTHER" id="PTHR45436:SF5">
    <property type="entry name" value="SENSOR HISTIDINE KINASE TRCS"/>
    <property type="match status" value="1"/>
</dbReference>
<evidence type="ECO:0000313" key="14">
    <source>
        <dbReference type="EMBL" id="UYH51038.1"/>
    </source>
</evidence>
<evidence type="ECO:0000256" key="3">
    <source>
        <dbReference type="ARBA" id="ARBA00012438"/>
    </source>
</evidence>
<reference evidence="14" key="1">
    <citation type="submission" date="2022-10" db="EMBL/GenBank/DDBJ databases">
        <title>Candidatus Kirkpatrella diaphorinas gen. nov., sp. nov., an uncultured endosymbiont identified in a population of Diaphorina citri from Hawaii.</title>
        <authorList>
            <person name="Henry E.M."/>
            <person name="Carlson C.R."/>
            <person name="Kuo Y.-W."/>
        </authorList>
    </citation>
    <scope>NUCLEOTIDE SEQUENCE</scope>
    <source>
        <strain evidence="14">CADCRV1</strain>
    </source>
</reference>
<feature type="domain" description="HAMP" evidence="13">
    <location>
        <begin position="284"/>
        <end position="340"/>
    </location>
</feature>
<evidence type="ECO:0000256" key="5">
    <source>
        <dbReference type="ARBA" id="ARBA00022679"/>
    </source>
</evidence>
<evidence type="ECO:0000256" key="4">
    <source>
        <dbReference type="ARBA" id="ARBA00022553"/>
    </source>
</evidence>
<evidence type="ECO:0000256" key="9">
    <source>
        <dbReference type="ARBA" id="ARBA00023012"/>
    </source>
</evidence>
<organism evidence="14 15">
    <name type="scientific">Candidatus Kirkpatrickella diaphorinae</name>
    <dbReference type="NCBI Taxonomy" id="2984322"/>
    <lineage>
        <taxon>Bacteria</taxon>
        <taxon>Pseudomonadati</taxon>
        <taxon>Pseudomonadota</taxon>
        <taxon>Alphaproteobacteria</taxon>
        <taxon>Acetobacterales</taxon>
        <taxon>Acetobacteraceae</taxon>
        <taxon>Candidatus Kirkpatrickella</taxon>
    </lineage>
</organism>
<keyword evidence="15" id="KW-1185">Reference proteome</keyword>
<evidence type="ECO:0000259" key="13">
    <source>
        <dbReference type="PROSITE" id="PS50885"/>
    </source>
</evidence>
<dbReference type="SUPFAM" id="SSF55874">
    <property type="entry name" value="ATPase domain of HSP90 chaperone/DNA topoisomerase II/histidine kinase"/>
    <property type="match status" value="1"/>
</dbReference>
<evidence type="ECO:0000256" key="1">
    <source>
        <dbReference type="ARBA" id="ARBA00000085"/>
    </source>
</evidence>
<dbReference type="InterPro" id="IPR005467">
    <property type="entry name" value="His_kinase_dom"/>
</dbReference>
<dbReference type="GO" id="GO:0016301">
    <property type="term" value="F:kinase activity"/>
    <property type="evidence" value="ECO:0007669"/>
    <property type="project" value="UniProtKB-KW"/>
</dbReference>
<dbReference type="Gene3D" id="6.10.340.10">
    <property type="match status" value="1"/>
</dbReference>
<dbReference type="Proteomes" id="UP001163831">
    <property type="component" value="Chromosome"/>
</dbReference>
<dbReference type="SMART" id="SM00387">
    <property type="entry name" value="HATPase_c"/>
    <property type="match status" value="1"/>
</dbReference>
<keyword evidence="7 14" id="KW-0418">Kinase</keyword>
<evidence type="ECO:0000256" key="10">
    <source>
        <dbReference type="ARBA" id="ARBA00023136"/>
    </source>
</evidence>
<evidence type="ECO:0000313" key="15">
    <source>
        <dbReference type="Proteomes" id="UP001163831"/>
    </source>
</evidence>
<feature type="domain" description="Histidine kinase" evidence="12">
    <location>
        <begin position="348"/>
        <end position="570"/>
    </location>
</feature>
<keyword evidence="10 11" id="KW-0472">Membrane</keyword>
<dbReference type="EC" id="2.7.13.3" evidence="3"/>
<dbReference type="InterPro" id="IPR025908">
    <property type="entry name" value="Sensor_TM1"/>
</dbReference>
<dbReference type="Pfam" id="PF02518">
    <property type="entry name" value="HATPase_c"/>
    <property type="match status" value="1"/>
</dbReference>
<name>A0ABY6GJM5_9PROT</name>
<dbReference type="SUPFAM" id="SSF47384">
    <property type="entry name" value="Homodimeric domain of signal transducing histidine kinase"/>
    <property type="match status" value="1"/>
</dbReference>
<dbReference type="CDD" id="cd00082">
    <property type="entry name" value="HisKA"/>
    <property type="match status" value="1"/>
</dbReference>
<evidence type="ECO:0000256" key="7">
    <source>
        <dbReference type="ARBA" id="ARBA00022777"/>
    </source>
</evidence>
<keyword evidence="6 11" id="KW-0812">Transmembrane</keyword>
<dbReference type="InterPro" id="IPR036097">
    <property type="entry name" value="HisK_dim/P_sf"/>
</dbReference>
<proteinExistence type="predicted"/>
<keyword evidence="5" id="KW-0808">Transferase</keyword>
<gene>
    <name evidence="14" type="ORF">N5W20_08075</name>
</gene>
<sequence length="582" mass="64313">MTRILADKIRNWGHRARPDLREFSSPLMRRILLLNTLPLALLAVTLLFLKDFQNSLLETEVNALREQAHIYAAALGQSAVTRRSGRNFVASDYVLDAALARPLLLRLTEPSPLVEARLYGPAGRVVATSRGAFICVRRGNRTGCHIEFLPDSDAASPVIRDLDSPPAPQHFVTRLYSWLFSLLPLSSRHGIVTLENADHPSRPARVVGKYGDDAPPYIRRTAGHKLIITVAEPVIHEGQTIGILQLTRGAPEVDRSVLAVRSSIFSLFLVAMGVTVFLSWYLSLTIARPLLRLAVASNDLEKGPGRIDDIAEDLLARRDEIGILARALRRNITGLWARMDATERFAADVSHELKNPLSSIRSAIETLPRITSDVQQKRLLGIIESDVQRLDRLITDIAVASRIDAELSRLRAAATDVAHILTTLRDMHQTTRRPGDPEIIVQVNGLTPLFAWAIEDRLVQVLRNIINNALSFSPENGKIILEGEKSGDKIRITISDEGPGIPPLRMEEIFDRFYSERPKSESFGQHSGLGLSISRQIIEASNGQIYAENRLKEDGGIIGARFVIILPGAPPPSHLTGSKDPV</sequence>
<dbReference type="RefSeq" id="WP_319806631.1">
    <property type="nucleotide sequence ID" value="NZ_CP107052.1"/>
</dbReference>
<feature type="transmembrane region" description="Helical" evidence="11">
    <location>
        <begin position="264"/>
        <end position="282"/>
    </location>
</feature>
<dbReference type="Gene3D" id="1.10.287.130">
    <property type="match status" value="1"/>
</dbReference>
<dbReference type="InterPro" id="IPR003660">
    <property type="entry name" value="HAMP_dom"/>
</dbReference>
<dbReference type="PROSITE" id="PS50885">
    <property type="entry name" value="HAMP"/>
    <property type="match status" value="1"/>
</dbReference>
<dbReference type="InterPro" id="IPR036890">
    <property type="entry name" value="HATPase_C_sf"/>
</dbReference>
<dbReference type="EMBL" id="CP107052">
    <property type="protein sequence ID" value="UYH51038.1"/>
    <property type="molecule type" value="Genomic_DNA"/>
</dbReference>
<keyword evidence="9" id="KW-0902">Two-component regulatory system</keyword>
<evidence type="ECO:0000256" key="11">
    <source>
        <dbReference type="SAM" id="Phobius"/>
    </source>
</evidence>
<dbReference type="Gene3D" id="3.30.565.10">
    <property type="entry name" value="Histidine kinase-like ATPase, C-terminal domain"/>
    <property type="match status" value="1"/>
</dbReference>
<dbReference type="Pfam" id="PF13755">
    <property type="entry name" value="Sensor_TM1"/>
    <property type="match status" value="1"/>
</dbReference>
<dbReference type="InterPro" id="IPR003661">
    <property type="entry name" value="HisK_dim/P_dom"/>
</dbReference>